<reference evidence="1" key="1">
    <citation type="journal article" date="2005" name="Mem. Inst. Oswaldo Cruz">
        <title>The neuraminidase gene is present in the non-toxigenic Vibrio cholerae Amazonia strain: a different allele in comparison to the pandemic strains.</title>
        <authorList>
            <person name="Figueiredo S.C."/>
            <person name="Neves-Borges A.C."/>
            <person name="Coelho A."/>
        </authorList>
    </citation>
    <scope>NUCLEOTIDE SEQUENCE</scope>
    <source>
        <strain evidence="1">Amazonia</strain>
    </source>
</reference>
<evidence type="ECO:0000313" key="1">
    <source>
        <dbReference type="EMBL" id="ACA01855.1"/>
    </source>
</evidence>
<organism evidence="1">
    <name type="scientific">Vibrio cholerae</name>
    <dbReference type="NCBI Taxonomy" id="666"/>
    <lineage>
        <taxon>Bacteria</taxon>
        <taxon>Pseudomonadati</taxon>
        <taxon>Pseudomonadota</taxon>
        <taxon>Gammaproteobacteria</taxon>
        <taxon>Vibrionales</taxon>
        <taxon>Vibrionaceae</taxon>
        <taxon>Vibrio</taxon>
    </lineage>
</organism>
<reference evidence="1" key="3">
    <citation type="submission" date="2007-11" db="EMBL/GenBank/DDBJ databases">
        <authorList>
            <person name="Coelho A."/>
        </authorList>
    </citation>
    <scope>NUCLEOTIDE SEQUENCE</scope>
    <source>
        <strain evidence="1">Amazonia</strain>
    </source>
</reference>
<sequence length="335" mass="40273">METQPTYIRNDIYDIISKDTFELVAYHLSLNFKDTSEYSYNKKIFSIDDDNCAISLKISSIETYMIDISFGTRNTQLFPTSRDIRVTIDAINNILKNERQKETISFSDIEWVKKDNKRQCLYLFCMLLTLDNSCDQLMSSLERHKTKFIELIIEKKINEKDHSILKHFNPNIIHDFSLIYEHLLLYFLSINKDSAIRKMDRLKYLWSMAIKDKNYSWIDKKNTTQINWIIEYLKKSNIELWFIKNNEDIDYKYYSCLTLLDLWQEDYFIPKIGSKDYFIEKMKRSWSQQKYRLSVKDKKSINLRVDKEIEKKINKLCSDSKLTKSQLIELLLKNK</sequence>
<dbReference type="AlphaFoldDB" id="B9TSP2"/>
<gene>
    <name evidence="1" type="ORF">VPI2_0040</name>
</gene>
<accession>B9TSP2</accession>
<name>B9TSP2_VIBCL</name>
<reference evidence="1" key="2">
    <citation type="submission" date="2005-03" db="EMBL/GenBank/DDBJ databases">
        <title>The VPI-2 pathogenicity island of Vibrio cholerae Amazonia.</title>
        <authorList>
            <person name="Figueiredo S.C.A."/>
            <person name="Reis R.C."/>
            <person name="Goncalves M.S.M."/>
            <person name="Beltrao P.J.M.S.I."/>
            <person name="Coelho A."/>
        </authorList>
    </citation>
    <scope>NUCLEOTIDE SEQUENCE</scope>
    <source>
        <strain evidence="1">Amazonia</strain>
    </source>
</reference>
<dbReference type="EMBL" id="EU272902">
    <property type="protein sequence ID" value="ACA01855.1"/>
    <property type="molecule type" value="Genomic_DNA"/>
</dbReference>
<protein>
    <submittedName>
        <fullName evidence="1">Uncharacterized protein</fullName>
    </submittedName>
</protein>
<dbReference type="RefSeq" id="WP_001908034.1">
    <property type="nucleotide sequence ID" value="NZ_CGHE01000167.1"/>
</dbReference>
<proteinExistence type="predicted"/>